<proteinExistence type="predicted"/>
<evidence type="ECO:0000313" key="1">
    <source>
        <dbReference type="EMBL" id="KAK6773940.1"/>
    </source>
</evidence>
<organism evidence="1 2">
    <name type="scientific">Solanum bulbocastanum</name>
    <name type="common">Wild potato</name>
    <dbReference type="NCBI Taxonomy" id="147425"/>
    <lineage>
        <taxon>Eukaryota</taxon>
        <taxon>Viridiplantae</taxon>
        <taxon>Streptophyta</taxon>
        <taxon>Embryophyta</taxon>
        <taxon>Tracheophyta</taxon>
        <taxon>Spermatophyta</taxon>
        <taxon>Magnoliopsida</taxon>
        <taxon>eudicotyledons</taxon>
        <taxon>Gunneridae</taxon>
        <taxon>Pentapetalae</taxon>
        <taxon>asterids</taxon>
        <taxon>lamiids</taxon>
        <taxon>Solanales</taxon>
        <taxon>Solanaceae</taxon>
        <taxon>Solanoideae</taxon>
        <taxon>Solaneae</taxon>
        <taxon>Solanum</taxon>
    </lineage>
</organism>
<keyword evidence="2" id="KW-1185">Reference proteome</keyword>
<dbReference type="AlphaFoldDB" id="A0AAN8ST58"/>
<name>A0AAN8ST58_SOLBU</name>
<sequence>MQFIKLSKRTLKAIDKIQ</sequence>
<comment type="caution">
    <text evidence="1">The sequence shown here is derived from an EMBL/GenBank/DDBJ whole genome shotgun (WGS) entry which is preliminary data.</text>
</comment>
<evidence type="ECO:0000313" key="2">
    <source>
        <dbReference type="Proteomes" id="UP001371456"/>
    </source>
</evidence>
<gene>
    <name evidence="1" type="ORF">RDI58_029179</name>
</gene>
<protein>
    <submittedName>
        <fullName evidence="1">Uncharacterized protein</fullName>
    </submittedName>
</protein>
<accession>A0AAN8ST58</accession>
<dbReference type="Proteomes" id="UP001371456">
    <property type="component" value="Unassembled WGS sequence"/>
</dbReference>
<dbReference type="EMBL" id="JBANQN010000012">
    <property type="protein sequence ID" value="KAK6773940.1"/>
    <property type="molecule type" value="Genomic_DNA"/>
</dbReference>
<reference evidence="1 2" key="1">
    <citation type="submission" date="2024-02" db="EMBL/GenBank/DDBJ databases">
        <title>de novo genome assembly of Solanum bulbocastanum strain 11H21.</title>
        <authorList>
            <person name="Hosaka A.J."/>
        </authorList>
    </citation>
    <scope>NUCLEOTIDE SEQUENCE [LARGE SCALE GENOMIC DNA]</scope>
    <source>
        <tissue evidence="1">Young leaves</tissue>
    </source>
</reference>